<dbReference type="FunFam" id="3.10.450.40:FF:000018">
    <property type="entry name" value="Amine oxidase"/>
    <property type="match status" value="1"/>
</dbReference>
<comment type="PTM">
    <text evidence="8 9">Topaquinone (TPQ) is generated by copper-dependent autoxidation of a specific tyrosyl residue.</text>
</comment>
<dbReference type="Gene3D" id="3.10.450.40">
    <property type="match status" value="2"/>
</dbReference>
<evidence type="ECO:0000313" key="14">
    <source>
        <dbReference type="EMBL" id="KAH7009225.1"/>
    </source>
</evidence>
<evidence type="ECO:0000256" key="4">
    <source>
        <dbReference type="ARBA" id="ARBA00022772"/>
    </source>
</evidence>
<dbReference type="GO" id="GO:0008131">
    <property type="term" value="F:primary methylamine oxidase activity"/>
    <property type="evidence" value="ECO:0007669"/>
    <property type="project" value="InterPro"/>
</dbReference>
<dbReference type="GO" id="GO:0005507">
    <property type="term" value="F:copper ion binding"/>
    <property type="evidence" value="ECO:0007669"/>
    <property type="project" value="InterPro"/>
</dbReference>
<feature type="domain" description="Copper amine oxidase catalytic" evidence="11">
    <location>
        <begin position="317"/>
        <end position="715"/>
    </location>
</feature>
<comment type="cofactor">
    <cofactor evidence="1">
        <name>Cu cation</name>
        <dbReference type="ChEBI" id="CHEBI:23378"/>
    </cofactor>
</comment>
<feature type="domain" description="Copper amine oxidase N2-terminal" evidence="12">
    <location>
        <begin position="77"/>
        <end position="146"/>
    </location>
</feature>
<dbReference type="Proteomes" id="UP000756346">
    <property type="component" value="Unassembled WGS sequence"/>
</dbReference>
<dbReference type="InterPro" id="IPR036460">
    <property type="entry name" value="Cu_amine_oxidase_C_sf"/>
</dbReference>
<dbReference type="InterPro" id="IPR015328">
    <property type="entry name" value="DUF1965"/>
</dbReference>
<evidence type="ECO:0000256" key="10">
    <source>
        <dbReference type="SAM" id="SignalP"/>
    </source>
</evidence>
<feature type="modified residue" description="2',4',5'-topaquinone" evidence="8">
    <location>
        <position position="470"/>
    </location>
</feature>
<feature type="active site" description="Schiff-base intermediate with substrate; via topaquinone" evidence="7">
    <location>
        <position position="470"/>
    </location>
</feature>
<evidence type="ECO:0000256" key="6">
    <source>
        <dbReference type="ARBA" id="ARBA00023008"/>
    </source>
</evidence>
<gene>
    <name evidence="14" type="ORF">B0I36DRAFT_437051</name>
</gene>
<comment type="similarity">
    <text evidence="2 9">Belongs to the copper/topaquinone oxidase family.</text>
</comment>
<dbReference type="InterPro" id="IPR016182">
    <property type="entry name" value="Cu_amine_oxidase_N-reg"/>
</dbReference>
<evidence type="ECO:0000256" key="8">
    <source>
        <dbReference type="PIRSR" id="PIRSR600269-51"/>
    </source>
</evidence>
<dbReference type="Pfam" id="PF09248">
    <property type="entry name" value="DUF1965"/>
    <property type="match status" value="1"/>
</dbReference>
<accession>A0A9P8XR81</accession>
<dbReference type="GO" id="GO:0048038">
    <property type="term" value="F:quinone binding"/>
    <property type="evidence" value="ECO:0007669"/>
    <property type="project" value="InterPro"/>
</dbReference>
<evidence type="ECO:0000259" key="12">
    <source>
        <dbReference type="Pfam" id="PF02727"/>
    </source>
</evidence>
<comment type="cofactor">
    <cofactor evidence="9">
        <name>Cu cation</name>
        <dbReference type="ChEBI" id="CHEBI:23378"/>
    </cofactor>
    <text evidence="9">Contains 1 topaquinone per subunit.</text>
</comment>
<dbReference type="GO" id="GO:0005886">
    <property type="term" value="C:plasma membrane"/>
    <property type="evidence" value="ECO:0007669"/>
    <property type="project" value="TreeGrafter"/>
</dbReference>
<evidence type="ECO:0000256" key="5">
    <source>
        <dbReference type="ARBA" id="ARBA00023002"/>
    </source>
</evidence>
<dbReference type="EC" id="1.4.3.-" evidence="9"/>
<keyword evidence="3 9" id="KW-0479">Metal-binding</keyword>
<dbReference type="RefSeq" id="XP_046003886.1">
    <property type="nucleotide sequence ID" value="XM_046162878.1"/>
</dbReference>
<dbReference type="GO" id="GO:0009308">
    <property type="term" value="P:amine metabolic process"/>
    <property type="evidence" value="ECO:0007669"/>
    <property type="project" value="UniProtKB-UniRule"/>
</dbReference>
<dbReference type="InterPro" id="IPR015800">
    <property type="entry name" value="Cu_amine_oxidase_N2"/>
</dbReference>
<evidence type="ECO:0000256" key="9">
    <source>
        <dbReference type="RuleBase" id="RU000672"/>
    </source>
</evidence>
<dbReference type="OrthoDB" id="3341590at2759"/>
<keyword evidence="4 7" id="KW-0801">TPQ</keyword>
<evidence type="ECO:0000259" key="13">
    <source>
        <dbReference type="Pfam" id="PF09248"/>
    </source>
</evidence>
<dbReference type="Pfam" id="PF01179">
    <property type="entry name" value="Cu_amine_oxid"/>
    <property type="match status" value="1"/>
</dbReference>
<dbReference type="Gene3D" id="2.70.98.20">
    <property type="entry name" value="Copper amine oxidase, catalytic domain"/>
    <property type="match status" value="1"/>
</dbReference>
<evidence type="ECO:0000256" key="2">
    <source>
        <dbReference type="ARBA" id="ARBA00007983"/>
    </source>
</evidence>
<dbReference type="PANTHER" id="PTHR10638:SF20">
    <property type="entry name" value="AMINE OXIDASE"/>
    <property type="match status" value="1"/>
</dbReference>
<comment type="caution">
    <text evidence="14">The sequence shown here is derived from an EMBL/GenBank/DDBJ whole genome shotgun (WGS) entry which is preliminary data.</text>
</comment>
<evidence type="ECO:0000256" key="3">
    <source>
        <dbReference type="ARBA" id="ARBA00022723"/>
    </source>
</evidence>
<dbReference type="SUPFAM" id="SSF54416">
    <property type="entry name" value="Amine oxidase N-terminal region"/>
    <property type="match status" value="2"/>
</dbReference>
<dbReference type="InterPro" id="IPR000269">
    <property type="entry name" value="Cu_amine_oxidase"/>
</dbReference>
<evidence type="ECO:0000313" key="15">
    <source>
        <dbReference type="Proteomes" id="UP000756346"/>
    </source>
</evidence>
<sequence length="779" mass="86480">MQFANLFLAALVSGVALSNPLQRRSLQARVAQYGSNTTCSYEQPTTVGPHKNIWQGLTQEEAVDVIQLLHSDAVGLNLTAGANASEWDNAILSVELMLPNKTEVLRYIDGDATAGEPTRHARAILMFGATEEPHIREYMVGPLPITNTSTVSPYTFRTTRGGHGKIRVRNADQTKLQELTDSIIKEAEDVTKFLWNLTAADNIQLPLAFMAPTTLTGEDLDQWQSFIAPTTSIYDTVTLLPLGLYVRSNITGRDASKWHVTGWVYNNVFYPALDDLRAAIKDPNFEKLAGTSDQEWAHSNSHGDPLKFDEMPPPTIINQGPPRFAIDPKEEYVEWMDFGFFISSTHQKGLRLYDVRYKGKRILYELGLDEAIAHYAGIDPVQSGTVYFDGGNGFGPTIVSLVRGYDCPGHATYLNTTQTTKETSYTQSDGICLFEMDKGCPIQRHGWAGHTGVTRNIAFTVRAVYTIGNYDYMTSYEFYLDGSIEVSVRASGYISSAFYANNEDYGFKIHDSLSGSLHDHVITFKADLDVLGTENSMQKVDIVPTTEKYVWLNGTRNTMKARKSFVATEDDGKINWSPNGASMYAVVNKDKPNAYGEYPGYRIHPASGVAYLTIQDSNLTGNAGHQTTHHLYVTKRKDSEDTCTYQYGFAEIDDPLIDFSKYFDGESLDQEDLVVWFNLGMHHMPHTGDLPNTVFTTAHSGIIISPFNYLSGDPSRASKQQVEIAISADKPATIKTWGAQPATCSTINQAQVNPDLSTYSGGITVLKYPFDYTTPDREL</sequence>
<dbReference type="GeneID" id="70192424"/>
<dbReference type="AlphaFoldDB" id="A0A9P8XR81"/>
<dbReference type="Pfam" id="PF02727">
    <property type="entry name" value="Cu_amine_oxidN2"/>
    <property type="match status" value="1"/>
</dbReference>
<protein>
    <recommendedName>
        <fullName evidence="9">Amine oxidase</fullName>
        <ecNumber evidence="9">1.4.3.-</ecNumber>
    </recommendedName>
</protein>
<name>A0A9P8XR81_9PEZI</name>
<feature type="active site" description="Proton acceptor" evidence="7">
    <location>
        <position position="389"/>
    </location>
</feature>
<keyword evidence="6 9" id="KW-0186">Copper</keyword>
<proteinExistence type="inferred from homology"/>
<dbReference type="InterPro" id="IPR015798">
    <property type="entry name" value="Cu_amine_oxidase_C"/>
</dbReference>
<dbReference type="SUPFAM" id="SSF49998">
    <property type="entry name" value="Amine oxidase catalytic domain"/>
    <property type="match status" value="1"/>
</dbReference>
<evidence type="ECO:0000259" key="11">
    <source>
        <dbReference type="Pfam" id="PF01179"/>
    </source>
</evidence>
<dbReference type="EMBL" id="JAGTJQ010000019">
    <property type="protein sequence ID" value="KAH7009225.1"/>
    <property type="molecule type" value="Genomic_DNA"/>
</dbReference>
<dbReference type="PANTHER" id="PTHR10638">
    <property type="entry name" value="COPPER AMINE OXIDASE"/>
    <property type="match status" value="1"/>
</dbReference>
<keyword evidence="15" id="KW-1185">Reference proteome</keyword>
<keyword evidence="10" id="KW-0732">Signal</keyword>
<dbReference type="PRINTS" id="PR00766">
    <property type="entry name" value="CUDAOXIDASE"/>
</dbReference>
<feature type="chain" id="PRO_5040355940" description="Amine oxidase" evidence="10">
    <location>
        <begin position="19"/>
        <end position="779"/>
    </location>
</feature>
<reference evidence="14" key="1">
    <citation type="journal article" date="2021" name="Nat. Commun.">
        <title>Genetic determinants of endophytism in the Arabidopsis root mycobiome.</title>
        <authorList>
            <person name="Mesny F."/>
            <person name="Miyauchi S."/>
            <person name="Thiergart T."/>
            <person name="Pickel B."/>
            <person name="Atanasova L."/>
            <person name="Karlsson M."/>
            <person name="Huettel B."/>
            <person name="Barry K.W."/>
            <person name="Haridas S."/>
            <person name="Chen C."/>
            <person name="Bauer D."/>
            <person name="Andreopoulos W."/>
            <person name="Pangilinan J."/>
            <person name="LaButti K."/>
            <person name="Riley R."/>
            <person name="Lipzen A."/>
            <person name="Clum A."/>
            <person name="Drula E."/>
            <person name="Henrissat B."/>
            <person name="Kohler A."/>
            <person name="Grigoriev I.V."/>
            <person name="Martin F.M."/>
            <person name="Hacquard S."/>
        </authorList>
    </citation>
    <scope>NUCLEOTIDE SEQUENCE</scope>
    <source>
        <strain evidence="14">MPI-CAGE-CH-0230</strain>
    </source>
</reference>
<evidence type="ECO:0000256" key="1">
    <source>
        <dbReference type="ARBA" id="ARBA00001935"/>
    </source>
</evidence>
<feature type="domain" description="DUF1965" evidence="13">
    <location>
        <begin position="237"/>
        <end position="304"/>
    </location>
</feature>
<evidence type="ECO:0000256" key="7">
    <source>
        <dbReference type="PIRSR" id="PIRSR600269-50"/>
    </source>
</evidence>
<keyword evidence="5 9" id="KW-0560">Oxidoreductase</keyword>
<organism evidence="14 15">
    <name type="scientific">Microdochium trichocladiopsis</name>
    <dbReference type="NCBI Taxonomy" id="1682393"/>
    <lineage>
        <taxon>Eukaryota</taxon>
        <taxon>Fungi</taxon>
        <taxon>Dikarya</taxon>
        <taxon>Ascomycota</taxon>
        <taxon>Pezizomycotina</taxon>
        <taxon>Sordariomycetes</taxon>
        <taxon>Xylariomycetidae</taxon>
        <taxon>Xylariales</taxon>
        <taxon>Microdochiaceae</taxon>
        <taxon>Microdochium</taxon>
    </lineage>
</organism>
<feature type="signal peptide" evidence="10">
    <location>
        <begin position="1"/>
        <end position="18"/>
    </location>
</feature>